<dbReference type="PANTHER" id="PTHR46889:SF4">
    <property type="entry name" value="TRANSPOSASE INSO FOR INSERTION SEQUENCE ELEMENT IS911B-RELATED"/>
    <property type="match status" value="1"/>
</dbReference>
<dbReference type="InterPro" id="IPR050900">
    <property type="entry name" value="Transposase_IS3/IS150/IS904"/>
</dbReference>
<protein>
    <submittedName>
        <fullName evidence="2">IS3 family transposase</fullName>
    </submittedName>
</protein>
<accession>A0AAU8IDK6</accession>
<dbReference type="PANTHER" id="PTHR46889">
    <property type="entry name" value="TRANSPOSASE INSF FOR INSERTION SEQUENCE IS3B-RELATED"/>
    <property type="match status" value="1"/>
</dbReference>
<dbReference type="RefSeq" id="WP_353947870.1">
    <property type="nucleotide sequence ID" value="NZ_CP159510.1"/>
</dbReference>
<evidence type="ECO:0000313" key="2">
    <source>
        <dbReference type="EMBL" id="XCJ16292.1"/>
    </source>
</evidence>
<dbReference type="EMBL" id="CP159510">
    <property type="protein sequence ID" value="XCJ16292.1"/>
    <property type="molecule type" value="Genomic_DNA"/>
</dbReference>
<dbReference type="Pfam" id="PF13276">
    <property type="entry name" value="HTH_21"/>
    <property type="match status" value="1"/>
</dbReference>
<sequence>MSEGRITAEIMNVKLDNPDYGYRRVILDLNSRHFTVNHKKVQRIMRAEGLQSMAYTKRIRKYNSYEGTVGKIAKNHLKRRFMTDRPYQKLFADVSEFRWGHQTIKERLYLEPIMDLYSE</sequence>
<feature type="domain" description="HTH-like" evidence="1">
    <location>
        <begin position="7"/>
        <end position="56"/>
    </location>
</feature>
<gene>
    <name evidence="2" type="ORF">ABNN70_11460</name>
</gene>
<proteinExistence type="predicted"/>
<name>A0AAU8IDK6_9BACL</name>
<reference evidence="2" key="1">
    <citation type="submission" date="2024-06" db="EMBL/GenBank/DDBJ databases">
        <authorList>
            <person name="Fan A."/>
            <person name="Zhang F.Y."/>
            <person name="Zhang L."/>
        </authorList>
    </citation>
    <scope>NUCLEOTIDE SEQUENCE</scope>
    <source>
        <strain evidence="2">Y61</strain>
    </source>
</reference>
<organism evidence="2">
    <name type="scientific">Sporolactobacillus sp. Y61</name>
    <dbReference type="NCBI Taxonomy" id="3160863"/>
    <lineage>
        <taxon>Bacteria</taxon>
        <taxon>Bacillati</taxon>
        <taxon>Bacillota</taxon>
        <taxon>Bacilli</taxon>
        <taxon>Bacillales</taxon>
        <taxon>Sporolactobacillaceae</taxon>
        <taxon>Sporolactobacillus</taxon>
    </lineage>
</organism>
<evidence type="ECO:0000259" key="1">
    <source>
        <dbReference type="Pfam" id="PF13276"/>
    </source>
</evidence>
<dbReference type="AlphaFoldDB" id="A0AAU8IDK6"/>
<dbReference type="InterPro" id="IPR025948">
    <property type="entry name" value="HTH-like_dom"/>
</dbReference>